<feature type="signal peptide" evidence="1">
    <location>
        <begin position="1"/>
        <end position="20"/>
    </location>
</feature>
<gene>
    <name evidence="2" type="ORF">GGR22_002821</name>
</gene>
<evidence type="ECO:0000313" key="3">
    <source>
        <dbReference type="Proteomes" id="UP000555003"/>
    </source>
</evidence>
<dbReference type="EMBL" id="JACJIS010000003">
    <property type="protein sequence ID" value="MBA9074648.1"/>
    <property type="molecule type" value="Genomic_DNA"/>
</dbReference>
<keyword evidence="3" id="KW-1185">Reference proteome</keyword>
<evidence type="ECO:0000313" key="2">
    <source>
        <dbReference type="EMBL" id="MBA9074648.1"/>
    </source>
</evidence>
<reference evidence="2 3" key="1">
    <citation type="submission" date="2020-08" db="EMBL/GenBank/DDBJ databases">
        <title>Genomic Encyclopedia of Type Strains, Phase IV (KMG-IV): sequencing the most valuable type-strain genomes for metagenomic binning, comparative biology and taxonomic classification.</title>
        <authorList>
            <person name="Goeker M."/>
        </authorList>
    </citation>
    <scope>NUCLEOTIDE SEQUENCE [LARGE SCALE GENOMIC DNA]</scope>
    <source>
        <strain evidence="2 3">DSM 100397</strain>
    </source>
</reference>
<sequence>MRKLSLILFMVLLCATSTYAQSPEDQNKVLQKCIDLKELQGYLPGKTAQPLYVMQHGVSFGKEINASKNGKSLVFLSKNEINMQHPDSYFLFWLFEINEKTARVSFVYNYDQNQSKKAVRADLELNRNGSEWTITSVTINKV</sequence>
<evidence type="ECO:0008006" key="4">
    <source>
        <dbReference type="Google" id="ProtNLM"/>
    </source>
</evidence>
<dbReference type="RefSeq" id="WP_182494151.1">
    <property type="nucleotide sequence ID" value="NZ_JACJIS010000003.1"/>
</dbReference>
<organism evidence="2 3">
    <name type="scientific">Flavobacterium gossypii</name>
    <dbReference type="NCBI Taxonomy" id="1646119"/>
    <lineage>
        <taxon>Bacteria</taxon>
        <taxon>Pseudomonadati</taxon>
        <taxon>Bacteroidota</taxon>
        <taxon>Flavobacteriia</taxon>
        <taxon>Flavobacteriales</taxon>
        <taxon>Flavobacteriaceae</taxon>
        <taxon>Flavobacterium</taxon>
    </lineage>
</organism>
<feature type="chain" id="PRO_5046303808" description="DUF4783 domain-containing protein" evidence="1">
    <location>
        <begin position="21"/>
        <end position="142"/>
    </location>
</feature>
<keyword evidence="1" id="KW-0732">Signal</keyword>
<name>A0ABR6DT75_9FLAO</name>
<accession>A0ABR6DT75</accession>
<evidence type="ECO:0000256" key="1">
    <source>
        <dbReference type="SAM" id="SignalP"/>
    </source>
</evidence>
<proteinExistence type="predicted"/>
<comment type="caution">
    <text evidence="2">The sequence shown here is derived from an EMBL/GenBank/DDBJ whole genome shotgun (WGS) entry which is preliminary data.</text>
</comment>
<protein>
    <recommendedName>
        <fullName evidence="4">DUF4783 domain-containing protein</fullName>
    </recommendedName>
</protein>
<dbReference type="Proteomes" id="UP000555003">
    <property type="component" value="Unassembled WGS sequence"/>
</dbReference>